<dbReference type="CDD" id="cd01948">
    <property type="entry name" value="EAL"/>
    <property type="match status" value="1"/>
</dbReference>
<dbReference type="PANTHER" id="PTHR33121:SF15">
    <property type="entry name" value="BLUE LIGHT- AND TEMPERATURE-REGULATED ANTIREPRESSOR BLUF"/>
    <property type="match status" value="1"/>
</dbReference>
<dbReference type="SUPFAM" id="SSF141868">
    <property type="entry name" value="EAL domain-like"/>
    <property type="match status" value="1"/>
</dbReference>
<dbReference type="SUPFAM" id="SSF55073">
    <property type="entry name" value="Nucleotide cyclase"/>
    <property type="match status" value="1"/>
</dbReference>
<name>A0A8J7HRN0_9NOST</name>
<protein>
    <submittedName>
        <fullName evidence="4">Diguanylate cyclase</fullName>
    </submittedName>
</protein>
<dbReference type="SUPFAM" id="SSF55781">
    <property type="entry name" value="GAF domain-like"/>
    <property type="match status" value="1"/>
</dbReference>
<dbReference type="SMART" id="SM00267">
    <property type="entry name" value="GGDEF"/>
    <property type="match status" value="1"/>
</dbReference>
<feature type="domain" description="EAL" evidence="2">
    <location>
        <begin position="115"/>
        <end position="367"/>
    </location>
</feature>
<evidence type="ECO:0000313" key="5">
    <source>
        <dbReference type="Proteomes" id="UP000632766"/>
    </source>
</evidence>
<dbReference type="InterPro" id="IPR001633">
    <property type="entry name" value="EAL_dom"/>
</dbReference>
<sequence>MSQKSSISKTCACCHVAHCQSGEAGRLFLWFPVPHTLTKVTSYLQEFAFEYELMPGRPGMSLNCKPGQAKEIARNLAQILTPRELTETQVLFIRGAIQPQLQDFSDIASLQRFIKFSQSEWLVEMLLRERFTNYFQPIVSINDTSQIYGYESLLRGLDEQGNLVLPGPMLELASEAGLLPQLDRLARLGTITQATRHQVRGQIFINFAPMALYDPVSCLRSTVEAIDQAGISHERVVFEFVESDNTQDINHLKAVLQYYRDRGFLVALDDLGSGNSSLNLMHQLRPDFIKLDIGLIRDVYQDPYKAAITEKLLEITQKLNIQTIAEGIECIEELNWLRERGATFAQGHLIAGASAVPVTATPKFDTNGLILTSAHSQQLVQCVQHQTESERIIAAVTQRIRQSLELNEILQTTAAEVRQLFEVDRVVIYQFAPDWSGSVAVESLAQGCMSILGFHVMDTCFQSTHAVYYQQGNTRAIEDIETAGLSQCHLELLRSLQIRANLVVPILHQERLWGLLIAHQCRNTRQWQQSEINLFNQLASQAAIAIQQSELYQQLQLANQELQRLASLDGLTQVANRRCFDDTLNAQWQQLTREQASLSLILCDVDCFKLYNDTYGHLAGDDVLRKVAKAISVTVKHPADLVARYGGEEFAVILPNTDLAEAIAVAEDIQSHISALQLPHPHSQTSEFITLSIGVANITSNSQLSPITLIAAADQGLYQAKAQGKNCVVQIDCDNAGGK</sequence>
<dbReference type="InterPro" id="IPR003018">
    <property type="entry name" value="GAF"/>
</dbReference>
<dbReference type="InterPro" id="IPR029787">
    <property type="entry name" value="Nucleotide_cyclase"/>
</dbReference>
<dbReference type="SMART" id="SM00052">
    <property type="entry name" value="EAL"/>
    <property type="match status" value="1"/>
</dbReference>
<dbReference type="PROSITE" id="PS50883">
    <property type="entry name" value="EAL"/>
    <property type="match status" value="1"/>
</dbReference>
<feature type="domain" description="Phytochrome chromophore attachment site" evidence="1">
    <location>
        <begin position="405"/>
        <end position="541"/>
    </location>
</feature>
<dbReference type="Pfam" id="PF00990">
    <property type="entry name" value="GGDEF"/>
    <property type="match status" value="1"/>
</dbReference>
<evidence type="ECO:0000259" key="3">
    <source>
        <dbReference type="PROSITE" id="PS50887"/>
    </source>
</evidence>
<dbReference type="PROSITE" id="PS50046">
    <property type="entry name" value="PHYTOCHROME_2"/>
    <property type="match status" value="1"/>
</dbReference>
<gene>
    <name evidence="4" type="ORF">I8748_08515</name>
</gene>
<dbReference type="FunFam" id="3.30.70.270:FF:000001">
    <property type="entry name" value="Diguanylate cyclase domain protein"/>
    <property type="match status" value="1"/>
</dbReference>
<evidence type="ECO:0000313" key="4">
    <source>
        <dbReference type="EMBL" id="MBH8562217.1"/>
    </source>
</evidence>
<dbReference type="AlphaFoldDB" id="A0A8J7HRN0"/>
<dbReference type="Gene3D" id="3.30.70.270">
    <property type="match status" value="1"/>
</dbReference>
<dbReference type="InterPro" id="IPR000160">
    <property type="entry name" value="GGDEF_dom"/>
</dbReference>
<dbReference type="Proteomes" id="UP000632766">
    <property type="component" value="Unassembled WGS sequence"/>
</dbReference>
<dbReference type="InterPro" id="IPR050706">
    <property type="entry name" value="Cyclic-di-GMP_PDE-like"/>
</dbReference>
<dbReference type="RefSeq" id="WP_198124183.1">
    <property type="nucleotide sequence ID" value="NZ_JAECZC010000010.1"/>
</dbReference>
<organism evidence="4 5">
    <name type="scientific">Amazonocrinis nigriterrae CENA67</name>
    <dbReference type="NCBI Taxonomy" id="2794033"/>
    <lineage>
        <taxon>Bacteria</taxon>
        <taxon>Bacillati</taxon>
        <taxon>Cyanobacteriota</taxon>
        <taxon>Cyanophyceae</taxon>
        <taxon>Nostocales</taxon>
        <taxon>Nostocaceae</taxon>
        <taxon>Amazonocrinis</taxon>
        <taxon>Amazonocrinis nigriterrae</taxon>
    </lineage>
</organism>
<evidence type="ECO:0000259" key="1">
    <source>
        <dbReference type="PROSITE" id="PS50046"/>
    </source>
</evidence>
<proteinExistence type="predicted"/>
<dbReference type="Pfam" id="PF01590">
    <property type="entry name" value="GAF"/>
    <property type="match status" value="1"/>
</dbReference>
<dbReference type="InterPro" id="IPR016132">
    <property type="entry name" value="Phyto_chromo_attachment"/>
</dbReference>
<keyword evidence="5" id="KW-1185">Reference proteome</keyword>
<dbReference type="SMART" id="SM00065">
    <property type="entry name" value="GAF"/>
    <property type="match status" value="1"/>
</dbReference>
<dbReference type="InterPro" id="IPR035919">
    <property type="entry name" value="EAL_sf"/>
</dbReference>
<dbReference type="Gene3D" id="3.30.450.40">
    <property type="match status" value="1"/>
</dbReference>
<feature type="domain" description="GGDEF" evidence="3">
    <location>
        <begin position="596"/>
        <end position="733"/>
    </location>
</feature>
<dbReference type="GO" id="GO:0071111">
    <property type="term" value="F:cyclic-guanylate-specific phosphodiesterase activity"/>
    <property type="evidence" value="ECO:0007669"/>
    <property type="project" value="InterPro"/>
</dbReference>
<dbReference type="NCBIfam" id="TIGR00254">
    <property type="entry name" value="GGDEF"/>
    <property type="match status" value="1"/>
</dbReference>
<evidence type="ECO:0000259" key="2">
    <source>
        <dbReference type="PROSITE" id="PS50883"/>
    </source>
</evidence>
<accession>A0A8J7HRN0</accession>
<comment type="caution">
    <text evidence="4">The sequence shown here is derived from an EMBL/GenBank/DDBJ whole genome shotgun (WGS) entry which is preliminary data.</text>
</comment>
<dbReference type="Gene3D" id="3.20.20.450">
    <property type="entry name" value="EAL domain"/>
    <property type="match status" value="1"/>
</dbReference>
<dbReference type="PROSITE" id="PS50887">
    <property type="entry name" value="GGDEF"/>
    <property type="match status" value="1"/>
</dbReference>
<reference evidence="4 5" key="1">
    <citation type="journal article" date="2021" name="Int. J. Syst. Evol. Microbiol.">
        <title>Amazonocrinis nigriterrae gen. nov., sp. nov., Atlanticothrix silvestris gen. nov., sp. nov. and Dendronalium phyllosphericum gen. nov., sp. nov., nostocacean cyanobacteria from Brazilian environments.</title>
        <authorList>
            <person name="Alvarenga D.O."/>
            <person name="Andreote A.P.D."/>
            <person name="Branco L.H.Z."/>
            <person name="Delbaje E."/>
            <person name="Cruz R.B."/>
            <person name="Varani A.M."/>
            <person name="Fiore M.F."/>
        </authorList>
    </citation>
    <scope>NUCLEOTIDE SEQUENCE [LARGE SCALE GENOMIC DNA]</scope>
    <source>
        <strain evidence="4 5">CENA67</strain>
    </source>
</reference>
<dbReference type="InterPro" id="IPR043128">
    <property type="entry name" value="Rev_trsase/Diguanyl_cyclase"/>
</dbReference>
<dbReference type="Pfam" id="PF00563">
    <property type="entry name" value="EAL"/>
    <property type="match status" value="1"/>
</dbReference>
<dbReference type="InterPro" id="IPR029016">
    <property type="entry name" value="GAF-like_dom_sf"/>
</dbReference>
<dbReference type="CDD" id="cd01949">
    <property type="entry name" value="GGDEF"/>
    <property type="match status" value="1"/>
</dbReference>
<dbReference type="PANTHER" id="PTHR33121">
    <property type="entry name" value="CYCLIC DI-GMP PHOSPHODIESTERASE PDEF"/>
    <property type="match status" value="1"/>
</dbReference>
<dbReference type="EMBL" id="JAECZC010000010">
    <property type="protein sequence ID" value="MBH8562217.1"/>
    <property type="molecule type" value="Genomic_DNA"/>
</dbReference>